<evidence type="ECO:0000256" key="1">
    <source>
        <dbReference type="ARBA" id="ARBA00011947"/>
    </source>
</evidence>
<dbReference type="PRINTS" id="PR00108">
    <property type="entry name" value="THYMDSNTHASE"/>
</dbReference>
<dbReference type="InterPro" id="IPR000398">
    <property type="entry name" value="Thymidylate_synthase"/>
</dbReference>
<dbReference type="InterPro" id="IPR023451">
    <property type="entry name" value="Thymidate_synth/dCMP_Mease_dom"/>
</dbReference>
<name>A0ABW4HUX3_9BACI</name>
<evidence type="ECO:0000259" key="5">
    <source>
        <dbReference type="Pfam" id="PF00303"/>
    </source>
</evidence>
<dbReference type="Pfam" id="PF00303">
    <property type="entry name" value="Thymidylat_synt"/>
    <property type="match status" value="1"/>
</dbReference>
<dbReference type="GO" id="GO:0004799">
    <property type="term" value="F:thymidylate synthase activity"/>
    <property type="evidence" value="ECO:0007669"/>
    <property type="project" value="UniProtKB-EC"/>
</dbReference>
<dbReference type="RefSeq" id="WP_379598224.1">
    <property type="nucleotide sequence ID" value="NZ_JBHUDE010000134.1"/>
</dbReference>
<evidence type="ECO:0000313" key="7">
    <source>
        <dbReference type="Proteomes" id="UP001597221"/>
    </source>
</evidence>
<feature type="domain" description="Thymidylate synthase/dCMP hydroxymethylase" evidence="5">
    <location>
        <begin position="11"/>
        <end position="216"/>
    </location>
</feature>
<evidence type="ECO:0000256" key="3">
    <source>
        <dbReference type="ARBA" id="ARBA00022679"/>
    </source>
</evidence>
<keyword evidence="4" id="KW-0545">Nucleotide biosynthesis</keyword>
<comment type="caution">
    <text evidence="6">The sequence shown here is derived from an EMBL/GenBank/DDBJ whole genome shotgun (WGS) entry which is preliminary data.</text>
</comment>
<dbReference type="PANTHER" id="PTHR11548:SF9">
    <property type="entry name" value="THYMIDYLATE SYNTHASE"/>
    <property type="match status" value="1"/>
</dbReference>
<dbReference type="InterPro" id="IPR036926">
    <property type="entry name" value="Thymidate_synth/dCMP_Mease_sf"/>
</dbReference>
<organism evidence="6 7">
    <name type="scientific">Oceanobacillus luteolus</name>
    <dbReference type="NCBI Taxonomy" id="1274358"/>
    <lineage>
        <taxon>Bacteria</taxon>
        <taxon>Bacillati</taxon>
        <taxon>Bacillota</taxon>
        <taxon>Bacilli</taxon>
        <taxon>Bacillales</taxon>
        <taxon>Bacillaceae</taxon>
        <taxon>Oceanobacillus</taxon>
    </lineage>
</organism>
<dbReference type="GO" id="GO:0032259">
    <property type="term" value="P:methylation"/>
    <property type="evidence" value="ECO:0007669"/>
    <property type="project" value="UniProtKB-KW"/>
</dbReference>
<protein>
    <recommendedName>
        <fullName evidence="1">thymidylate synthase</fullName>
        <ecNumber evidence="1">2.1.1.45</ecNumber>
    </recommendedName>
</protein>
<gene>
    <name evidence="6" type="ORF">ACFSBH_14370</name>
</gene>
<dbReference type="EMBL" id="JBHUDE010000134">
    <property type="protein sequence ID" value="MFD1608807.1"/>
    <property type="molecule type" value="Genomic_DNA"/>
</dbReference>
<sequence length="273" mass="31639">MYLMGDSIDDIYYDLAQNIMNNGEIVVARGAETKELRNVTITIKDPSKLLLLNAKRNISLKYAFGELFWYLSGSDELNFISHYAKSYGKYSDDGVRLNGAYGPRIIEQIEKIQELLTHDPNSRRAVISIYHDLELSLNSKDIPCTLNLQFLIRDNKLHLITTMRSNDLYLGFPYDLFSFGMIQRWLALKLNTELGTYTHFIGSVHIYKKHYDFFKSLDNTITENKLQNINIGNILNNIPLALEVERLTRTGKVHDNYLNNLDKDFRMLSKILK</sequence>
<reference evidence="7" key="1">
    <citation type="journal article" date="2019" name="Int. J. Syst. Evol. Microbiol.">
        <title>The Global Catalogue of Microorganisms (GCM) 10K type strain sequencing project: providing services to taxonomists for standard genome sequencing and annotation.</title>
        <authorList>
            <consortium name="The Broad Institute Genomics Platform"/>
            <consortium name="The Broad Institute Genome Sequencing Center for Infectious Disease"/>
            <person name="Wu L."/>
            <person name="Ma J."/>
        </authorList>
    </citation>
    <scope>NUCLEOTIDE SEQUENCE [LARGE SCALE GENOMIC DNA]</scope>
    <source>
        <strain evidence="7">CGMCC 1.12376</strain>
    </source>
</reference>
<dbReference type="InterPro" id="IPR045097">
    <property type="entry name" value="Thymidate_synth/dCMP_Mease"/>
</dbReference>
<dbReference type="EC" id="2.1.1.45" evidence="1"/>
<keyword evidence="2 6" id="KW-0489">Methyltransferase</keyword>
<dbReference type="SUPFAM" id="SSF55831">
    <property type="entry name" value="Thymidylate synthase/dCMP hydroxymethylase"/>
    <property type="match status" value="1"/>
</dbReference>
<evidence type="ECO:0000256" key="4">
    <source>
        <dbReference type="ARBA" id="ARBA00022727"/>
    </source>
</evidence>
<keyword evidence="7" id="KW-1185">Reference proteome</keyword>
<evidence type="ECO:0000313" key="6">
    <source>
        <dbReference type="EMBL" id="MFD1608807.1"/>
    </source>
</evidence>
<accession>A0ABW4HUX3</accession>
<keyword evidence="3 6" id="KW-0808">Transferase</keyword>
<dbReference type="CDD" id="cd00351">
    <property type="entry name" value="TS_Pyrimidine_HMase"/>
    <property type="match status" value="1"/>
</dbReference>
<dbReference type="Gene3D" id="3.30.572.10">
    <property type="entry name" value="Thymidylate synthase/dCMP hydroxymethylase domain"/>
    <property type="match status" value="1"/>
</dbReference>
<proteinExistence type="predicted"/>
<dbReference type="PANTHER" id="PTHR11548">
    <property type="entry name" value="THYMIDYLATE SYNTHASE 1"/>
    <property type="match status" value="1"/>
</dbReference>
<dbReference type="Proteomes" id="UP001597221">
    <property type="component" value="Unassembled WGS sequence"/>
</dbReference>
<evidence type="ECO:0000256" key="2">
    <source>
        <dbReference type="ARBA" id="ARBA00022603"/>
    </source>
</evidence>